<name>A0AAN6N9Y6_9PEZI</name>
<evidence type="ECO:0000256" key="2">
    <source>
        <dbReference type="ARBA" id="ARBA00022692"/>
    </source>
</evidence>
<keyword evidence="9" id="KW-1185">Reference proteome</keyword>
<feature type="transmembrane region" description="Helical" evidence="6">
    <location>
        <begin position="594"/>
        <end position="614"/>
    </location>
</feature>
<dbReference type="PANTHER" id="PTHR42718:SF1">
    <property type="entry name" value="LOW AFFINITY AMMONIUM TRANSPORTER"/>
    <property type="match status" value="1"/>
</dbReference>
<keyword evidence="3 6" id="KW-1133">Transmembrane helix</keyword>
<dbReference type="InterPro" id="IPR036259">
    <property type="entry name" value="MFS_trans_sf"/>
</dbReference>
<proteinExistence type="predicted"/>
<feature type="transmembrane region" description="Helical" evidence="6">
    <location>
        <begin position="389"/>
        <end position="411"/>
    </location>
</feature>
<dbReference type="Pfam" id="PF07690">
    <property type="entry name" value="MFS_1"/>
    <property type="match status" value="1"/>
</dbReference>
<dbReference type="PANTHER" id="PTHR42718">
    <property type="entry name" value="MAJOR FACILITATOR SUPERFAMILY MULTIDRUG TRANSPORTER MFSC"/>
    <property type="match status" value="1"/>
</dbReference>
<evidence type="ECO:0000256" key="3">
    <source>
        <dbReference type="ARBA" id="ARBA00022989"/>
    </source>
</evidence>
<gene>
    <name evidence="8" type="ORF">QBC46DRAFT_383368</name>
</gene>
<protein>
    <submittedName>
        <fullName evidence="8">Major facilitator superfamily-domain-containing protein</fullName>
    </submittedName>
</protein>
<dbReference type="EMBL" id="MU853786">
    <property type="protein sequence ID" value="KAK3941159.1"/>
    <property type="molecule type" value="Genomic_DNA"/>
</dbReference>
<dbReference type="InterPro" id="IPR020846">
    <property type="entry name" value="MFS_dom"/>
</dbReference>
<feature type="region of interest" description="Disordered" evidence="5">
    <location>
        <begin position="52"/>
        <end position="186"/>
    </location>
</feature>
<evidence type="ECO:0000313" key="8">
    <source>
        <dbReference type="EMBL" id="KAK3941159.1"/>
    </source>
</evidence>
<feature type="transmembrane region" description="Helical" evidence="6">
    <location>
        <begin position="657"/>
        <end position="676"/>
    </location>
</feature>
<feature type="domain" description="Major facilitator superfamily (MFS) profile" evidence="7">
    <location>
        <begin position="319"/>
        <end position="767"/>
    </location>
</feature>
<evidence type="ECO:0000256" key="5">
    <source>
        <dbReference type="SAM" id="MobiDB-lite"/>
    </source>
</evidence>
<keyword evidence="2 6" id="KW-0812">Transmembrane</keyword>
<sequence>MENRRTASPWVDPEAIDALQMAADAMVLATQSFRRQFQVRADVTPRPVTYHAYNPGLGGREGAAVLSHSSRASAREAPSRSNPESYMPFVDRHSRDSNTDAPGPRVSFTRPNHDSSAVETGAIRTHPHPLSLSPVLPPPPLPNRVSTRPRLSRIDTEQSSFGAHVGSNSTSGYSSTTPTADWPVTTGSMSNSAVTLAPSAPFPLSGPDVQLPRHSYKAPSSYRDSSEASDRPRTWRPSSYQPPDPRQGYFQAINLDQDDSSPVVHVGRQTYGYRQSTDDAGAALIANNNNKHPRKPVPFPRTPTKPRSTRPAGFSAVQEILFVSMICLAQALMLAGLAQALVPAEIISQSFPDSNFGTMAWYSAAYGLTSATFVLPSGRLGDLFGHKKIFIIGFLWLAIWSFAAGFAPAVQAAGLQGTVYFCFCRAMQGIGPALLVPNGQALLGRTYKPGTRKNTVLCLFGAAAPLGFVMGAVMASLFAVKASWPWAFWTLAAMSLALAAISVSVLPATESTTRQRKESLWVQLDGLGIVFGVCGLVLFNFAFNQAPIVSWTTPYTYFILIIGAMLIAAFVWHECLTSTHPLIPISAMKATTNFVLGCTAAGWACFSIWIYYTFSFLQVLRGWSPLVASASFAHAPISGLVASLLVGFLIARVKPHWIILISMCAFSTGSLLLATAPVYQSYWFNTFFGILIMPFGMDMSNPAATILLSNSVSKEHQGIAASLVVTTVNYSYDTPAPFIESVPCAFPTAANLRRIKNIISAWNSWHH</sequence>
<keyword evidence="4 6" id="KW-0472">Membrane</keyword>
<comment type="caution">
    <text evidence="8">The sequence shown here is derived from an EMBL/GenBank/DDBJ whole genome shotgun (WGS) entry which is preliminary data.</text>
</comment>
<evidence type="ECO:0000256" key="4">
    <source>
        <dbReference type="ARBA" id="ARBA00023136"/>
    </source>
</evidence>
<evidence type="ECO:0000313" key="9">
    <source>
        <dbReference type="Proteomes" id="UP001303473"/>
    </source>
</evidence>
<feature type="transmembrane region" description="Helical" evidence="6">
    <location>
        <begin position="520"/>
        <end position="543"/>
    </location>
</feature>
<organism evidence="8 9">
    <name type="scientific">Diplogelasinospora grovesii</name>
    <dbReference type="NCBI Taxonomy" id="303347"/>
    <lineage>
        <taxon>Eukaryota</taxon>
        <taxon>Fungi</taxon>
        <taxon>Dikarya</taxon>
        <taxon>Ascomycota</taxon>
        <taxon>Pezizomycotina</taxon>
        <taxon>Sordariomycetes</taxon>
        <taxon>Sordariomycetidae</taxon>
        <taxon>Sordariales</taxon>
        <taxon>Diplogelasinosporaceae</taxon>
        <taxon>Diplogelasinospora</taxon>
    </lineage>
</organism>
<dbReference type="PROSITE" id="PS50850">
    <property type="entry name" value="MFS"/>
    <property type="match status" value="1"/>
</dbReference>
<dbReference type="Gene3D" id="1.20.1250.20">
    <property type="entry name" value="MFS general substrate transporter like domains"/>
    <property type="match status" value="2"/>
</dbReference>
<dbReference type="AlphaFoldDB" id="A0AAN6N9Y6"/>
<feature type="transmembrane region" description="Helical" evidence="6">
    <location>
        <begin position="555"/>
        <end position="573"/>
    </location>
</feature>
<dbReference type="CDD" id="cd17476">
    <property type="entry name" value="MFS_Amf1_MDR_like"/>
    <property type="match status" value="1"/>
</dbReference>
<feature type="region of interest" description="Disordered" evidence="5">
    <location>
        <begin position="286"/>
        <end position="311"/>
    </location>
</feature>
<dbReference type="InterPro" id="IPR011701">
    <property type="entry name" value="MFS"/>
</dbReference>
<feature type="transmembrane region" description="Helical" evidence="6">
    <location>
        <begin position="456"/>
        <end position="480"/>
    </location>
</feature>
<evidence type="ECO:0000256" key="1">
    <source>
        <dbReference type="ARBA" id="ARBA00004141"/>
    </source>
</evidence>
<feature type="transmembrane region" description="Helical" evidence="6">
    <location>
        <begin position="359"/>
        <end position="377"/>
    </location>
</feature>
<feature type="transmembrane region" description="Helical" evidence="6">
    <location>
        <begin position="320"/>
        <end position="339"/>
    </location>
</feature>
<dbReference type="SUPFAM" id="SSF103473">
    <property type="entry name" value="MFS general substrate transporter"/>
    <property type="match status" value="1"/>
</dbReference>
<accession>A0AAN6N9Y6</accession>
<evidence type="ECO:0000256" key="6">
    <source>
        <dbReference type="SAM" id="Phobius"/>
    </source>
</evidence>
<reference evidence="9" key="1">
    <citation type="journal article" date="2023" name="Mol. Phylogenet. Evol.">
        <title>Genome-scale phylogeny and comparative genomics of the fungal order Sordariales.</title>
        <authorList>
            <person name="Hensen N."/>
            <person name="Bonometti L."/>
            <person name="Westerberg I."/>
            <person name="Brannstrom I.O."/>
            <person name="Guillou S."/>
            <person name="Cros-Aarteil S."/>
            <person name="Calhoun S."/>
            <person name="Haridas S."/>
            <person name="Kuo A."/>
            <person name="Mondo S."/>
            <person name="Pangilinan J."/>
            <person name="Riley R."/>
            <person name="LaButti K."/>
            <person name="Andreopoulos B."/>
            <person name="Lipzen A."/>
            <person name="Chen C."/>
            <person name="Yan M."/>
            <person name="Daum C."/>
            <person name="Ng V."/>
            <person name="Clum A."/>
            <person name="Steindorff A."/>
            <person name="Ohm R.A."/>
            <person name="Martin F."/>
            <person name="Silar P."/>
            <person name="Natvig D.O."/>
            <person name="Lalanne C."/>
            <person name="Gautier V."/>
            <person name="Ament-Velasquez S.L."/>
            <person name="Kruys A."/>
            <person name="Hutchinson M.I."/>
            <person name="Powell A.J."/>
            <person name="Barry K."/>
            <person name="Miller A.N."/>
            <person name="Grigoriev I.V."/>
            <person name="Debuchy R."/>
            <person name="Gladieux P."/>
            <person name="Hiltunen Thoren M."/>
            <person name="Johannesson H."/>
        </authorList>
    </citation>
    <scope>NUCLEOTIDE SEQUENCE [LARGE SCALE GENOMIC DNA]</scope>
    <source>
        <strain evidence="9">CBS 340.73</strain>
    </source>
</reference>
<comment type="subcellular location">
    <subcellularLocation>
        <location evidence="1">Membrane</location>
        <topology evidence="1">Multi-pass membrane protein</topology>
    </subcellularLocation>
</comment>
<dbReference type="Proteomes" id="UP001303473">
    <property type="component" value="Unassembled WGS sequence"/>
</dbReference>
<feature type="compositionally biased region" description="Basic and acidic residues" evidence="5">
    <location>
        <begin position="224"/>
        <end position="233"/>
    </location>
</feature>
<feature type="transmembrane region" description="Helical" evidence="6">
    <location>
        <begin position="626"/>
        <end position="650"/>
    </location>
</feature>
<dbReference type="GO" id="GO:0022857">
    <property type="term" value="F:transmembrane transporter activity"/>
    <property type="evidence" value="ECO:0007669"/>
    <property type="project" value="InterPro"/>
</dbReference>
<feature type="compositionally biased region" description="Low complexity" evidence="5">
    <location>
        <begin position="167"/>
        <end position="179"/>
    </location>
</feature>
<dbReference type="GO" id="GO:0016020">
    <property type="term" value="C:membrane"/>
    <property type="evidence" value="ECO:0007669"/>
    <property type="project" value="UniProtKB-SubCell"/>
</dbReference>
<feature type="region of interest" description="Disordered" evidence="5">
    <location>
        <begin position="204"/>
        <end position="249"/>
    </location>
</feature>
<evidence type="ECO:0000259" key="7">
    <source>
        <dbReference type="PROSITE" id="PS50850"/>
    </source>
</evidence>
<feature type="transmembrane region" description="Helical" evidence="6">
    <location>
        <begin position="486"/>
        <end position="508"/>
    </location>
</feature>